<dbReference type="PROSITE" id="PS51181">
    <property type="entry name" value="PPASE_TENSIN"/>
    <property type="match status" value="1"/>
</dbReference>
<evidence type="ECO:0000313" key="6">
    <source>
        <dbReference type="EMBL" id="TKX21197.1"/>
    </source>
</evidence>
<name>A0A4U7B1K0_9PEZI</name>
<dbReference type="PROSITE" id="PS00383">
    <property type="entry name" value="TYR_PHOSPHATASE_1"/>
    <property type="match status" value="1"/>
</dbReference>
<evidence type="ECO:0000256" key="3">
    <source>
        <dbReference type="SAM" id="MobiDB-lite"/>
    </source>
</evidence>
<dbReference type="Gene3D" id="3.90.190.10">
    <property type="entry name" value="Protein tyrosine phosphatase superfamily"/>
    <property type="match status" value="2"/>
</dbReference>
<dbReference type="PROSITE" id="PS50056">
    <property type="entry name" value="TYR_PHOSPHATASE_2"/>
    <property type="match status" value="1"/>
</dbReference>
<evidence type="ECO:0000256" key="1">
    <source>
        <dbReference type="ARBA" id="ARBA00013015"/>
    </source>
</evidence>
<dbReference type="EC" id="3.1.3.67" evidence="1"/>
<sequence length="678" mass="75359">MASLLRQIVSGPRARHPEAGLDLCYVTDNIIATSGPTGTYPQLAYRTPLKQLVKFLDDKHATQWAIWEFRAEGTGYPDSEVYDRIYHYPWPDHHPPPFALIPLIMGSMRNWLRGDDRPAEEQEGGLVEAHAAKVQHDEEEVGVEERAKRESRELRVKLEAVQAEQKTAAAEKEEEARGSGEEFVDARQVVTNSPTPATLNVPGNETGGESENASGTSTPASVRRKKEVRWRESTLLPPKELRAPSPGAEADEKKEGKKEKVDKKKDKEGHPAKGRGMLGRKKDVDGKMIKSSKQDKSEEEKGLSTKPGEASSEKKERVVVVHCKAGKGRSGTVSCSYLISQEGWSVADALGRFTERRMRPGFGAGVSIPSQLRWISYVDRWTKGDKRYVERGVEIVEVHVWGLRDRVKVAVEGYIEEGRRIETVHQFTKEEREVVREEKKGQGMLASVGEVMGQEKEKRKRGKTTGTDNNKSALSNGEAVETVQEETVKRSKTTYEDLQEEEGGGDVVFKPKSPIVTKTGDVNIDFERRNKGVSGLTMITSVAHVWFNAFFEGDGPERNGEPLSSGVFEMEWDKMDGIKGSSRKGTRAFDRMAVVWKVSTDGPARQGTVIKMPEEGEGIRDNQPADWRGGEDKDATRELGEEADSLPSGIVSPNSTTHPRANSPNENGRRSDESRQSK</sequence>
<dbReference type="Pfam" id="PF00782">
    <property type="entry name" value="DSPc"/>
    <property type="match status" value="1"/>
</dbReference>
<protein>
    <recommendedName>
        <fullName evidence="1">phosphatidylinositol-3,4,5-trisphosphate 3-phosphatase</fullName>
        <ecNumber evidence="1">3.1.3.67</ecNumber>
    </recommendedName>
</protein>
<feature type="compositionally biased region" description="Basic and acidic residues" evidence="3">
    <location>
        <begin position="250"/>
        <end position="271"/>
    </location>
</feature>
<feature type="compositionally biased region" description="Basic and acidic residues" evidence="3">
    <location>
        <begin position="667"/>
        <end position="678"/>
    </location>
</feature>
<feature type="compositionally biased region" description="Basic and acidic residues" evidence="3">
    <location>
        <begin position="280"/>
        <end position="303"/>
    </location>
</feature>
<dbReference type="GO" id="GO:0016314">
    <property type="term" value="F:phosphatidylinositol-3,4,5-trisphosphate 3-phosphatase activity"/>
    <property type="evidence" value="ECO:0007669"/>
    <property type="project" value="UniProtKB-EC"/>
</dbReference>
<dbReference type="GO" id="GO:0005634">
    <property type="term" value="C:nucleus"/>
    <property type="evidence" value="ECO:0007669"/>
    <property type="project" value="TreeGrafter"/>
</dbReference>
<evidence type="ECO:0000259" key="5">
    <source>
        <dbReference type="PROSITE" id="PS51181"/>
    </source>
</evidence>
<evidence type="ECO:0000259" key="4">
    <source>
        <dbReference type="PROSITE" id="PS50056"/>
    </source>
</evidence>
<feature type="compositionally biased region" description="Basic and acidic residues" evidence="3">
    <location>
        <begin position="169"/>
        <end position="180"/>
    </location>
</feature>
<organism evidence="6 7">
    <name type="scientific">Elsinoe australis</name>
    <dbReference type="NCBI Taxonomy" id="40998"/>
    <lineage>
        <taxon>Eukaryota</taxon>
        <taxon>Fungi</taxon>
        <taxon>Dikarya</taxon>
        <taxon>Ascomycota</taxon>
        <taxon>Pezizomycotina</taxon>
        <taxon>Dothideomycetes</taxon>
        <taxon>Dothideomycetidae</taxon>
        <taxon>Myriangiales</taxon>
        <taxon>Elsinoaceae</taxon>
        <taxon>Elsinoe</taxon>
    </lineage>
</organism>
<dbReference type="GO" id="GO:0005886">
    <property type="term" value="C:plasma membrane"/>
    <property type="evidence" value="ECO:0007669"/>
    <property type="project" value="TreeGrafter"/>
</dbReference>
<keyword evidence="2" id="KW-0378">Hydrolase</keyword>
<dbReference type="EMBL" id="PTQR01000082">
    <property type="protein sequence ID" value="TKX21197.1"/>
    <property type="molecule type" value="Genomic_DNA"/>
</dbReference>
<dbReference type="Proteomes" id="UP000308133">
    <property type="component" value="Unassembled WGS sequence"/>
</dbReference>
<comment type="caution">
    <text evidence="6">The sequence shown here is derived from an EMBL/GenBank/DDBJ whole genome shotgun (WGS) entry which is preliminary data.</text>
</comment>
<proteinExistence type="predicted"/>
<dbReference type="GO" id="GO:0042995">
    <property type="term" value="C:cell projection"/>
    <property type="evidence" value="ECO:0007669"/>
    <property type="project" value="TreeGrafter"/>
</dbReference>
<evidence type="ECO:0000313" key="7">
    <source>
        <dbReference type="Proteomes" id="UP000308133"/>
    </source>
</evidence>
<feature type="compositionally biased region" description="Polar residues" evidence="3">
    <location>
        <begin position="651"/>
        <end position="666"/>
    </location>
</feature>
<dbReference type="InterPro" id="IPR016130">
    <property type="entry name" value="Tyr_Pase_AS"/>
</dbReference>
<feature type="domain" description="Phosphatase tensin-type" evidence="5">
    <location>
        <begin position="12"/>
        <end position="385"/>
    </location>
</feature>
<feature type="region of interest" description="Disordered" evidence="3">
    <location>
        <begin position="165"/>
        <end position="316"/>
    </location>
</feature>
<dbReference type="GO" id="GO:0046856">
    <property type="term" value="P:phosphatidylinositol dephosphorylation"/>
    <property type="evidence" value="ECO:0007669"/>
    <property type="project" value="TreeGrafter"/>
</dbReference>
<dbReference type="AlphaFoldDB" id="A0A4U7B1K0"/>
<reference evidence="6 7" key="1">
    <citation type="submission" date="2018-02" db="EMBL/GenBank/DDBJ databases">
        <title>Draft genome sequences of Elsinoe sp., causing black scab on jojoba.</title>
        <authorList>
            <person name="Stodart B."/>
            <person name="Jeffress S."/>
            <person name="Ash G."/>
            <person name="Arun Chinnappa K."/>
        </authorList>
    </citation>
    <scope>NUCLEOTIDE SEQUENCE [LARGE SCALE GENOMIC DNA]</scope>
    <source>
        <strain evidence="6 7">Hillstone_2</strain>
    </source>
</reference>
<dbReference type="GO" id="GO:0005829">
    <property type="term" value="C:cytosol"/>
    <property type="evidence" value="ECO:0007669"/>
    <property type="project" value="TreeGrafter"/>
</dbReference>
<dbReference type="PANTHER" id="PTHR12305">
    <property type="entry name" value="PHOSPHATASE WITH HOMOLOGY TO TENSIN"/>
    <property type="match status" value="1"/>
</dbReference>
<dbReference type="PANTHER" id="PTHR12305:SF81">
    <property type="entry name" value="PHOSPHATIDYLINOSITOL 3,4,5-TRISPHOSPHATE 3-PHOSPHATASE AND DUAL-SPECIFICITY PROTEIN PHOSPHATASE PTEN"/>
    <property type="match status" value="1"/>
</dbReference>
<dbReference type="GO" id="GO:0004725">
    <property type="term" value="F:protein tyrosine phosphatase activity"/>
    <property type="evidence" value="ECO:0007669"/>
    <property type="project" value="TreeGrafter"/>
</dbReference>
<dbReference type="InterPro" id="IPR000387">
    <property type="entry name" value="Tyr_Pase_dom"/>
</dbReference>
<evidence type="ECO:0000256" key="2">
    <source>
        <dbReference type="ARBA" id="ARBA00022801"/>
    </source>
</evidence>
<gene>
    <name evidence="6" type="ORF">C1H76_6738</name>
</gene>
<dbReference type="InterPro" id="IPR051281">
    <property type="entry name" value="Dual-spec_lipid-protein_phosph"/>
</dbReference>
<feature type="region of interest" description="Disordered" evidence="3">
    <location>
        <begin position="605"/>
        <end position="678"/>
    </location>
</feature>
<accession>A0A4U7B1K0</accession>
<dbReference type="InterPro" id="IPR029023">
    <property type="entry name" value="Tensin_phosphatase"/>
</dbReference>
<feature type="domain" description="Tyrosine specific protein phosphatases" evidence="4">
    <location>
        <begin position="286"/>
        <end position="357"/>
    </location>
</feature>
<feature type="compositionally biased region" description="Polar residues" evidence="3">
    <location>
        <begin position="189"/>
        <end position="220"/>
    </location>
</feature>
<dbReference type="InterPro" id="IPR029021">
    <property type="entry name" value="Prot-tyrosine_phosphatase-like"/>
</dbReference>
<dbReference type="GO" id="GO:0051896">
    <property type="term" value="P:regulation of phosphatidylinositol 3-kinase/protein kinase B signal transduction"/>
    <property type="evidence" value="ECO:0007669"/>
    <property type="project" value="TreeGrafter"/>
</dbReference>
<dbReference type="GO" id="GO:0043491">
    <property type="term" value="P:phosphatidylinositol 3-kinase/protein kinase B signal transduction"/>
    <property type="evidence" value="ECO:0007669"/>
    <property type="project" value="TreeGrafter"/>
</dbReference>
<feature type="compositionally biased region" description="Basic and acidic residues" evidence="3">
    <location>
        <begin position="628"/>
        <end position="640"/>
    </location>
</feature>
<dbReference type="InterPro" id="IPR000340">
    <property type="entry name" value="Dual-sp_phosphatase_cat-dom"/>
</dbReference>
<feature type="region of interest" description="Disordered" evidence="3">
    <location>
        <begin position="452"/>
        <end position="481"/>
    </location>
</feature>
<dbReference type="SUPFAM" id="SSF52799">
    <property type="entry name" value="(Phosphotyrosine protein) phosphatases II"/>
    <property type="match status" value="1"/>
</dbReference>